<gene>
    <name evidence="7" type="ORF">KUTeg_002482</name>
</gene>
<comment type="caution">
    <text evidence="7">The sequence shown here is derived from an EMBL/GenBank/DDBJ whole genome shotgun (WGS) entry which is preliminary data.</text>
</comment>
<evidence type="ECO:0000256" key="4">
    <source>
        <dbReference type="ARBA" id="ARBA00023136"/>
    </source>
</evidence>
<feature type="transmembrane region" description="Helical" evidence="6">
    <location>
        <begin position="221"/>
        <end position="240"/>
    </location>
</feature>
<evidence type="ECO:0000256" key="3">
    <source>
        <dbReference type="ARBA" id="ARBA00022989"/>
    </source>
</evidence>
<dbReference type="SMART" id="SM00679">
    <property type="entry name" value="CTNS"/>
    <property type="match status" value="2"/>
</dbReference>
<evidence type="ECO:0008006" key="9">
    <source>
        <dbReference type="Google" id="ProtNLM"/>
    </source>
</evidence>
<organism evidence="7 8">
    <name type="scientific">Tegillarca granosa</name>
    <name type="common">Malaysian cockle</name>
    <name type="synonym">Anadara granosa</name>
    <dbReference type="NCBI Taxonomy" id="220873"/>
    <lineage>
        <taxon>Eukaryota</taxon>
        <taxon>Metazoa</taxon>
        <taxon>Spiralia</taxon>
        <taxon>Lophotrochozoa</taxon>
        <taxon>Mollusca</taxon>
        <taxon>Bivalvia</taxon>
        <taxon>Autobranchia</taxon>
        <taxon>Pteriomorphia</taxon>
        <taxon>Arcoida</taxon>
        <taxon>Arcoidea</taxon>
        <taxon>Arcidae</taxon>
        <taxon>Tegillarca</taxon>
    </lineage>
</organism>
<proteinExistence type="inferred from homology"/>
<evidence type="ECO:0000256" key="2">
    <source>
        <dbReference type="ARBA" id="ARBA00022692"/>
    </source>
</evidence>
<accession>A0ABQ9FYV1</accession>
<keyword evidence="3 6" id="KW-1133">Transmembrane helix</keyword>
<evidence type="ECO:0000256" key="5">
    <source>
        <dbReference type="ARBA" id="ARBA00038039"/>
    </source>
</evidence>
<dbReference type="PANTHER" id="PTHR16201:SF34">
    <property type="entry name" value="LYSOSOMAL AMINO ACID TRANSPORTER 1"/>
    <property type="match status" value="1"/>
</dbReference>
<evidence type="ECO:0000313" key="7">
    <source>
        <dbReference type="EMBL" id="KAJ8320895.1"/>
    </source>
</evidence>
<dbReference type="EMBL" id="JARBDR010000141">
    <property type="protein sequence ID" value="KAJ8320895.1"/>
    <property type="molecule type" value="Genomic_DNA"/>
</dbReference>
<dbReference type="Proteomes" id="UP001217089">
    <property type="component" value="Unassembled WGS sequence"/>
</dbReference>
<comment type="similarity">
    <text evidence="5">Belongs to the laat-1 family.</text>
</comment>
<dbReference type="PANTHER" id="PTHR16201">
    <property type="entry name" value="SEVEN TRANSMEMBRANE PROTEIN 1-RELATED"/>
    <property type="match status" value="1"/>
</dbReference>
<evidence type="ECO:0000256" key="1">
    <source>
        <dbReference type="ARBA" id="ARBA00004141"/>
    </source>
</evidence>
<sequence>MSFVIMPGLYLWIFDESHHLKSNNYELSNGTVNGTCSDGIQWVWHILGDCITDVKGVVSLVFGIASILTWMVVTIPQMIKNCRYIKGIEGISIFLILQWTLGDSTNLIGAILTNQLPLQIYVAIYFVAADIVLFMQYIYYQLLKKKEARLEKLSQTGPSQLVLCFAGCFLMFQSMGICLQKYLSLNTGNQLTIRNHPAGRSLMAFNNLQHVEIFHNIKDEVGYGVGIISSLFYIGSRSAQIYKNFKRKSTDGLSILMFVLAIIGNLTYGLSILVRQQNEAFLIQHLPWLVGSLGVIFLDVTLVIQFKVYGGNEFDALSRKPLVDYEITVDDNIINDSVRVT</sequence>
<name>A0ABQ9FYV1_TEGGR</name>
<keyword evidence="2 6" id="KW-0812">Transmembrane</keyword>
<protein>
    <recommendedName>
        <fullName evidence="9">PQ-loop repeat-containing protein 2</fullName>
    </recommendedName>
</protein>
<dbReference type="Gene3D" id="1.20.1280.290">
    <property type="match status" value="2"/>
</dbReference>
<feature type="transmembrane region" description="Helical" evidence="6">
    <location>
        <begin position="286"/>
        <end position="310"/>
    </location>
</feature>
<reference evidence="7 8" key="1">
    <citation type="submission" date="2022-12" db="EMBL/GenBank/DDBJ databases">
        <title>Chromosome-level genome of Tegillarca granosa.</title>
        <authorList>
            <person name="Kim J."/>
        </authorList>
    </citation>
    <scope>NUCLEOTIDE SEQUENCE [LARGE SCALE GENOMIC DNA]</scope>
    <source>
        <strain evidence="7">Teg-2019</strain>
        <tissue evidence="7">Adductor muscle</tissue>
    </source>
</reference>
<feature type="transmembrane region" description="Helical" evidence="6">
    <location>
        <begin position="118"/>
        <end position="140"/>
    </location>
</feature>
<keyword evidence="8" id="KW-1185">Reference proteome</keyword>
<dbReference type="Pfam" id="PF04193">
    <property type="entry name" value="PQ-loop"/>
    <property type="match status" value="2"/>
</dbReference>
<feature type="transmembrane region" description="Helical" evidence="6">
    <location>
        <begin position="161"/>
        <end position="183"/>
    </location>
</feature>
<keyword evidence="4 6" id="KW-0472">Membrane</keyword>
<evidence type="ECO:0000256" key="6">
    <source>
        <dbReference type="SAM" id="Phobius"/>
    </source>
</evidence>
<feature type="transmembrane region" description="Helical" evidence="6">
    <location>
        <begin position="252"/>
        <end position="274"/>
    </location>
</feature>
<dbReference type="InterPro" id="IPR006603">
    <property type="entry name" value="PQ-loop_rpt"/>
</dbReference>
<evidence type="ECO:0000313" key="8">
    <source>
        <dbReference type="Proteomes" id="UP001217089"/>
    </source>
</evidence>
<feature type="transmembrane region" description="Helical" evidence="6">
    <location>
        <begin position="91"/>
        <end position="112"/>
    </location>
</feature>
<dbReference type="InterPro" id="IPR051415">
    <property type="entry name" value="LAAT-1"/>
</dbReference>
<feature type="transmembrane region" description="Helical" evidence="6">
    <location>
        <begin position="57"/>
        <end position="79"/>
    </location>
</feature>
<comment type="subcellular location">
    <subcellularLocation>
        <location evidence="1">Membrane</location>
        <topology evidence="1">Multi-pass membrane protein</topology>
    </subcellularLocation>
</comment>